<keyword evidence="2" id="KW-0813">Transport</keyword>
<evidence type="ECO:0000256" key="2">
    <source>
        <dbReference type="ARBA" id="ARBA00022448"/>
    </source>
</evidence>
<evidence type="ECO:0000256" key="1">
    <source>
        <dbReference type="ARBA" id="ARBA00004141"/>
    </source>
</evidence>
<feature type="domain" description="Major facilitator superfamily (MFS) profile" evidence="8">
    <location>
        <begin position="279"/>
        <end position="702"/>
    </location>
</feature>
<dbReference type="GO" id="GO:0016020">
    <property type="term" value="C:membrane"/>
    <property type="evidence" value="ECO:0007669"/>
    <property type="project" value="UniProtKB-SubCell"/>
</dbReference>
<feature type="transmembrane region" description="Helical" evidence="7">
    <location>
        <begin position="418"/>
        <end position="440"/>
    </location>
</feature>
<feature type="transmembrane region" description="Helical" evidence="7">
    <location>
        <begin position="6"/>
        <end position="24"/>
    </location>
</feature>
<feature type="transmembrane region" description="Helical" evidence="7">
    <location>
        <begin position="387"/>
        <end position="406"/>
    </location>
</feature>
<feature type="transmembrane region" description="Helical" evidence="7">
    <location>
        <begin position="151"/>
        <end position="179"/>
    </location>
</feature>
<dbReference type="InterPro" id="IPR020846">
    <property type="entry name" value="MFS_dom"/>
</dbReference>
<dbReference type="OMA" id="RKWAPIT"/>
<reference evidence="9" key="1">
    <citation type="submission" date="2018-07" db="EMBL/GenBank/DDBJ databases">
        <authorList>
            <person name="Quirk P.G."/>
            <person name="Krulwich T.A."/>
        </authorList>
    </citation>
    <scope>NUCLEOTIDE SEQUENCE</scope>
</reference>
<evidence type="ECO:0000259" key="8">
    <source>
        <dbReference type="PROSITE" id="PS50850"/>
    </source>
</evidence>
<accession>A0A336MYY7</accession>
<feature type="transmembrane region" description="Helical" evidence="7">
    <location>
        <begin position="63"/>
        <end position="87"/>
    </location>
</feature>
<feature type="transmembrane region" description="Helical" evidence="7">
    <location>
        <begin position="505"/>
        <end position="529"/>
    </location>
</feature>
<dbReference type="GO" id="GO:0015293">
    <property type="term" value="F:symporter activity"/>
    <property type="evidence" value="ECO:0007669"/>
    <property type="project" value="UniProtKB-KW"/>
</dbReference>
<dbReference type="GO" id="GO:0006820">
    <property type="term" value="P:monoatomic anion transport"/>
    <property type="evidence" value="ECO:0007669"/>
    <property type="project" value="TreeGrafter"/>
</dbReference>
<dbReference type="PANTHER" id="PTHR11662:SF336">
    <property type="entry name" value="LP19554P"/>
    <property type="match status" value="1"/>
</dbReference>
<dbReference type="FunFam" id="1.20.1250.20:FF:000157">
    <property type="entry name" value="Inorganic phosphate cotransporter"/>
    <property type="match status" value="1"/>
</dbReference>
<evidence type="ECO:0000313" key="9">
    <source>
        <dbReference type="EMBL" id="SSX35584.1"/>
    </source>
</evidence>
<dbReference type="SUPFAM" id="SSF103473">
    <property type="entry name" value="MFS general substrate transporter"/>
    <property type="match status" value="2"/>
</dbReference>
<feature type="transmembrane region" description="Helical" evidence="7">
    <location>
        <begin position="358"/>
        <end position="381"/>
    </location>
</feature>
<dbReference type="EMBL" id="UFQT01004233">
    <property type="protein sequence ID" value="SSX35584.1"/>
    <property type="molecule type" value="Genomic_DNA"/>
</dbReference>
<organism evidence="9">
    <name type="scientific">Culicoides sonorensis</name>
    <name type="common">Biting midge</name>
    <dbReference type="NCBI Taxonomy" id="179676"/>
    <lineage>
        <taxon>Eukaryota</taxon>
        <taxon>Metazoa</taxon>
        <taxon>Ecdysozoa</taxon>
        <taxon>Arthropoda</taxon>
        <taxon>Hexapoda</taxon>
        <taxon>Insecta</taxon>
        <taxon>Pterygota</taxon>
        <taxon>Neoptera</taxon>
        <taxon>Endopterygota</taxon>
        <taxon>Diptera</taxon>
        <taxon>Nematocera</taxon>
        <taxon>Chironomoidea</taxon>
        <taxon>Ceratopogonidae</taxon>
        <taxon>Ceratopogoninae</taxon>
        <taxon>Culicoides</taxon>
        <taxon>Monoculicoides</taxon>
    </lineage>
</organism>
<evidence type="ECO:0000256" key="7">
    <source>
        <dbReference type="SAM" id="Phobius"/>
    </source>
</evidence>
<keyword evidence="3 7" id="KW-0812">Transmembrane</keyword>
<feature type="transmembrane region" description="Helical" evidence="7">
    <location>
        <begin position="642"/>
        <end position="667"/>
    </location>
</feature>
<evidence type="ECO:0000256" key="3">
    <source>
        <dbReference type="ARBA" id="ARBA00022692"/>
    </source>
</evidence>
<dbReference type="VEuPathDB" id="VectorBase:CSON010431"/>
<feature type="transmembrane region" description="Helical" evidence="7">
    <location>
        <begin position="587"/>
        <end position="604"/>
    </location>
</feature>
<comment type="subcellular location">
    <subcellularLocation>
        <location evidence="1">Membrane</location>
        <topology evidence="1">Multi-pass membrane protein</topology>
    </subcellularLocation>
</comment>
<dbReference type="Gene3D" id="1.20.1250.20">
    <property type="entry name" value="MFS general substrate transporter like domains"/>
    <property type="match status" value="3"/>
</dbReference>
<feature type="transmembrane region" description="Helical" evidence="7">
    <location>
        <begin position="238"/>
        <end position="256"/>
    </location>
</feature>
<dbReference type="InterPro" id="IPR011701">
    <property type="entry name" value="MFS"/>
</dbReference>
<proteinExistence type="predicted"/>
<keyword evidence="6 7" id="KW-0472">Membrane</keyword>
<gene>
    <name evidence="9" type="primary">CSON010431</name>
</gene>
<sequence>MGWIWAFYIPAIITAVVSFIWLYIASDSPESHPRISDSERMYIQKSQEGQVMTKKPFMPVKHVLTSIPFWALIILHFGNNWGLYFLLTAAPKFMNEVLGFDLTKAGFLAALPYLARLLSGFTFGSIGDYVRTKKVMSVTAMRKFFTIFSHIIPGILLIGLCFVQGYPYVAVALVTLSLGFNGSATLTNLQNSQDLSPNFAGSLYGIVNFFGTTTGFLSPMVVAHFTHESNTFDEWRQVFLIAGSVYIVPAIIFMIFGSGQVQSWNDFNKVPARFNVGIMLFMACFIAYMVRVNISVNILAMVMPDNKTGNATEPPDYGPRYEWDGHAQGLILGAYFWGYLTTSLFGGTLSEWFGGRCVIFWSFMFAAVFTFLSPLLASYSFWCLFGIRYLIGFVGGVLYPALHNLVSRWAPPEEKGKFIASLLGGNFGTVVTWAIVGVIIETLGWIWAFYIPAIFIIFMSFLWLYLVADRPGTHPRISEKEKQFIEDSLGQTVSTEKRLVPFFKILTSIPFWALLLLHYGNLWGLYFLLTASPKYMSEVLKFKLSNAGFLSALPHLARVIFGLGFGEAGDYLRRNNIVSVTTIRKSFTLFSHIIPACFLIGMGFVENPYISVALMTFSLGFNGASTMTSLQNSQDLAPNFAGTLYGIINFTGTTTGFITPLLVAHFTKDNNTMNEWRKIFFVGSGIYISTAIIFIIFGTATIQSWNDIEPKKKKSEDTRFKYLYCFINNLSSKYDHSTSASTSNQISIFKHLFCVIRI</sequence>
<dbReference type="InterPro" id="IPR050382">
    <property type="entry name" value="MFS_Na/Anion_cotransporter"/>
</dbReference>
<feature type="transmembrane region" description="Helical" evidence="7">
    <location>
        <begin position="276"/>
        <end position="294"/>
    </location>
</feature>
<dbReference type="FunFam" id="1.20.1250.20:FF:000003">
    <property type="entry name" value="Solute carrier family 17 member 3"/>
    <property type="match status" value="2"/>
</dbReference>
<keyword evidence="4" id="KW-0769">Symport</keyword>
<protein>
    <submittedName>
        <fullName evidence="9">CSON010431 protein</fullName>
    </submittedName>
</protein>
<feature type="transmembrane region" description="Helical" evidence="7">
    <location>
        <begin position="549"/>
        <end position="566"/>
    </location>
</feature>
<dbReference type="AlphaFoldDB" id="A0A336MYY7"/>
<feature type="transmembrane region" description="Helical" evidence="7">
    <location>
        <begin position="199"/>
        <end position="226"/>
    </location>
</feature>
<dbReference type="InterPro" id="IPR036259">
    <property type="entry name" value="MFS_trans_sf"/>
</dbReference>
<name>A0A336MYY7_CULSO</name>
<evidence type="ECO:0000256" key="4">
    <source>
        <dbReference type="ARBA" id="ARBA00022847"/>
    </source>
</evidence>
<keyword evidence="5 7" id="KW-1133">Transmembrane helix</keyword>
<evidence type="ECO:0000256" key="6">
    <source>
        <dbReference type="ARBA" id="ARBA00023136"/>
    </source>
</evidence>
<evidence type="ECO:0000256" key="5">
    <source>
        <dbReference type="ARBA" id="ARBA00022989"/>
    </source>
</evidence>
<feature type="transmembrane region" description="Helical" evidence="7">
    <location>
        <begin position="679"/>
        <end position="702"/>
    </location>
</feature>
<feature type="domain" description="Major facilitator superfamily (MFS) profile" evidence="8">
    <location>
        <begin position="1"/>
        <end position="261"/>
    </location>
</feature>
<dbReference type="PROSITE" id="PS50850">
    <property type="entry name" value="MFS"/>
    <property type="match status" value="2"/>
</dbReference>
<dbReference type="Pfam" id="PF07690">
    <property type="entry name" value="MFS_1"/>
    <property type="match status" value="2"/>
</dbReference>
<dbReference type="PANTHER" id="PTHR11662">
    <property type="entry name" value="SOLUTE CARRIER FAMILY 17"/>
    <property type="match status" value="1"/>
</dbReference>
<feature type="transmembrane region" description="Helical" evidence="7">
    <location>
        <begin position="446"/>
        <end position="468"/>
    </location>
</feature>
<feature type="transmembrane region" description="Helical" evidence="7">
    <location>
        <begin position="107"/>
        <end position="130"/>
    </location>
</feature>